<sequence>MHRGDSGGDGINSSQQRAGVGDEKGKERGRR</sequence>
<feature type="non-terminal residue" evidence="2">
    <location>
        <position position="31"/>
    </location>
</feature>
<evidence type="ECO:0000313" key="2">
    <source>
        <dbReference type="EMBL" id="MCI47139.1"/>
    </source>
</evidence>
<comment type="caution">
    <text evidence="2">The sequence shown here is derived from an EMBL/GenBank/DDBJ whole genome shotgun (WGS) entry which is preliminary data.</text>
</comment>
<dbReference type="AlphaFoldDB" id="A0A392SEQ8"/>
<feature type="region of interest" description="Disordered" evidence="1">
    <location>
        <begin position="1"/>
        <end position="31"/>
    </location>
</feature>
<name>A0A392SEQ8_9FABA</name>
<feature type="compositionally biased region" description="Basic and acidic residues" evidence="1">
    <location>
        <begin position="20"/>
        <end position="31"/>
    </location>
</feature>
<organism evidence="2 3">
    <name type="scientific">Trifolium medium</name>
    <dbReference type="NCBI Taxonomy" id="97028"/>
    <lineage>
        <taxon>Eukaryota</taxon>
        <taxon>Viridiplantae</taxon>
        <taxon>Streptophyta</taxon>
        <taxon>Embryophyta</taxon>
        <taxon>Tracheophyta</taxon>
        <taxon>Spermatophyta</taxon>
        <taxon>Magnoliopsida</taxon>
        <taxon>eudicotyledons</taxon>
        <taxon>Gunneridae</taxon>
        <taxon>Pentapetalae</taxon>
        <taxon>rosids</taxon>
        <taxon>fabids</taxon>
        <taxon>Fabales</taxon>
        <taxon>Fabaceae</taxon>
        <taxon>Papilionoideae</taxon>
        <taxon>50 kb inversion clade</taxon>
        <taxon>NPAAA clade</taxon>
        <taxon>Hologalegina</taxon>
        <taxon>IRL clade</taxon>
        <taxon>Trifolieae</taxon>
        <taxon>Trifolium</taxon>
    </lineage>
</organism>
<dbReference type="EMBL" id="LXQA010367845">
    <property type="protein sequence ID" value="MCI47139.1"/>
    <property type="molecule type" value="Genomic_DNA"/>
</dbReference>
<accession>A0A392SEQ8</accession>
<dbReference type="Proteomes" id="UP000265520">
    <property type="component" value="Unassembled WGS sequence"/>
</dbReference>
<protein>
    <submittedName>
        <fullName evidence="2">Uncharacterized protein</fullName>
    </submittedName>
</protein>
<proteinExistence type="predicted"/>
<reference evidence="2 3" key="1">
    <citation type="journal article" date="2018" name="Front. Plant Sci.">
        <title>Red Clover (Trifolium pratense) and Zigzag Clover (T. medium) - A Picture of Genomic Similarities and Differences.</title>
        <authorList>
            <person name="Dluhosova J."/>
            <person name="Istvanek J."/>
            <person name="Nedelnik J."/>
            <person name="Repkova J."/>
        </authorList>
    </citation>
    <scope>NUCLEOTIDE SEQUENCE [LARGE SCALE GENOMIC DNA]</scope>
    <source>
        <strain evidence="3">cv. 10/8</strain>
        <tissue evidence="2">Leaf</tissue>
    </source>
</reference>
<evidence type="ECO:0000256" key="1">
    <source>
        <dbReference type="SAM" id="MobiDB-lite"/>
    </source>
</evidence>
<evidence type="ECO:0000313" key="3">
    <source>
        <dbReference type="Proteomes" id="UP000265520"/>
    </source>
</evidence>
<keyword evidence="3" id="KW-1185">Reference proteome</keyword>